<reference evidence="5 6" key="2">
    <citation type="journal article" date="2010" name="Stand. Genomic Sci.">
        <title>Complete genome sequence of Alicyclobacillus acidocaldarius type strain (104-IA).</title>
        <authorList>
            <person name="Mavromatis K."/>
            <person name="Sikorski J."/>
            <person name="Lapidus A."/>
            <person name="Glavina Del Rio T."/>
            <person name="Copeland A."/>
            <person name="Tice H."/>
            <person name="Cheng J.F."/>
            <person name="Lucas S."/>
            <person name="Chen F."/>
            <person name="Nolan M."/>
            <person name="Bruce D."/>
            <person name="Goodwin L."/>
            <person name="Pitluck S."/>
            <person name="Ivanova N."/>
            <person name="Ovchinnikova G."/>
            <person name="Pati A."/>
            <person name="Chen A."/>
            <person name="Palaniappan K."/>
            <person name="Land M."/>
            <person name="Hauser L."/>
            <person name="Chang Y.J."/>
            <person name="Jeffries C.D."/>
            <person name="Chain P."/>
            <person name="Meincke L."/>
            <person name="Sims D."/>
            <person name="Chertkov O."/>
            <person name="Han C."/>
            <person name="Brettin T."/>
            <person name="Detter J.C."/>
            <person name="Wahrenburg C."/>
            <person name="Rohde M."/>
            <person name="Pukall R."/>
            <person name="Goker M."/>
            <person name="Bristow J."/>
            <person name="Eisen J.A."/>
            <person name="Markowitz V."/>
            <person name="Hugenholtz P."/>
            <person name="Klenk H.P."/>
            <person name="Kyrpides N.C."/>
        </authorList>
    </citation>
    <scope>NUCLEOTIDE SEQUENCE [LARGE SCALE GENOMIC DNA]</scope>
    <source>
        <strain evidence="6">ATCC 27009 / DSM 446 / BCRC 14685 / JCM 5260 / KCTC 1825 / NBRC 15652 / NCIMB 11725 / NRRL B-14509 / 104-IA</strain>
    </source>
</reference>
<dbReference type="InterPro" id="IPR002818">
    <property type="entry name" value="DJ-1/PfpI"/>
</dbReference>
<dbReference type="AlphaFoldDB" id="C8WTD3"/>
<sequence>MMAKKVLMVVTSADKMTDGHPTGLWLSEFAEPYTEFKQAGYEVTVASPRGGQAPIDERSVQNGELNQWPEAVEILKQTIPLSQVSASDYDAIFLPGGHGTMFDFPDSAELQALIRTFAESGKVVAAVCHGPAGLVNVRLSNGDPLVKGKRVTAFTDEEERAVKLDDKVPFMLETRLRELGAQFVAQPMWSDHVERDGNLITGQNPQSGISAAKAVIQALEESH</sequence>
<name>C8WTD3_ALIAD</name>
<reference evidence="6" key="1">
    <citation type="submission" date="2009-09" db="EMBL/GenBank/DDBJ databases">
        <title>The complete chromosome of Alicyclobacillus acidocaldarius subsp. acidocaldarius DSM 446.</title>
        <authorList>
            <consortium name="US DOE Joint Genome Institute (JGI-PGF)"/>
            <person name="Lucas S."/>
            <person name="Copeland A."/>
            <person name="Lapidus A."/>
            <person name="Glavina del Rio T."/>
            <person name="Dalin E."/>
            <person name="Tice H."/>
            <person name="Bruce D."/>
            <person name="Goodwin L."/>
            <person name="Pitluck S."/>
            <person name="Kyrpides N."/>
            <person name="Mavromatis K."/>
            <person name="Ivanova N."/>
            <person name="Ovchinnikova G."/>
            <person name="Chertkov O."/>
            <person name="Sims D."/>
            <person name="Brettin T."/>
            <person name="Detter J.C."/>
            <person name="Han C."/>
            <person name="Larimer F."/>
            <person name="Land M."/>
            <person name="Hauser L."/>
            <person name="Markowitz V."/>
            <person name="Cheng J.-F."/>
            <person name="Hugenholtz P."/>
            <person name="Woyke T."/>
            <person name="Wu D."/>
            <person name="Pukall R."/>
            <person name="Klenk H.-P."/>
            <person name="Eisen J.A."/>
        </authorList>
    </citation>
    <scope>NUCLEOTIDE SEQUENCE [LARGE SCALE GENOMIC DNA]</scope>
    <source>
        <strain evidence="6">ATCC 27009 / DSM 446 / BCRC 14685 / JCM 5260 / KCTC 1825 / NBRC 15652 / NCIMB 11725 / NRRL B-14509 / 104-IA</strain>
    </source>
</reference>
<dbReference type="SUPFAM" id="SSF52317">
    <property type="entry name" value="Class I glutamine amidotransferase-like"/>
    <property type="match status" value="1"/>
</dbReference>
<dbReference type="GO" id="GO:0019172">
    <property type="term" value="F:glyoxalase III activity"/>
    <property type="evidence" value="ECO:0007669"/>
    <property type="project" value="TreeGrafter"/>
</dbReference>
<proteinExistence type="inferred from homology"/>
<accession>C8WTD3</accession>
<dbReference type="Proteomes" id="UP000001917">
    <property type="component" value="Chromosome"/>
</dbReference>
<dbReference type="InterPro" id="IPR050325">
    <property type="entry name" value="Prot/Nucl_acid_deglycase"/>
</dbReference>
<keyword evidence="1" id="KW-0346">Stress response</keyword>
<dbReference type="PANTHER" id="PTHR48094:SF11">
    <property type="entry name" value="GLUTATHIONE-INDEPENDENT GLYOXALASE HSP31-RELATED"/>
    <property type="match status" value="1"/>
</dbReference>
<evidence type="ECO:0000256" key="3">
    <source>
        <dbReference type="ARBA" id="ARBA00038493"/>
    </source>
</evidence>
<dbReference type="InterPro" id="IPR029062">
    <property type="entry name" value="Class_I_gatase-like"/>
</dbReference>
<dbReference type="EMBL" id="CP001727">
    <property type="protein sequence ID" value="ACV57675.1"/>
    <property type="molecule type" value="Genomic_DNA"/>
</dbReference>
<keyword evidence="2" id="KW-0456">Lyase</keyword>
<dbReference type="HOGENOM" id="CLU_070319_1_1_9"/>
<dbReference type="CDD" id="cd03141">
    <property type="entry name" value="GATase1_Hsp31_like"/>
    <property type="match status" value="1"/>
</dbReference>
<dbReference type="Pfam" id="PF01965">
    <property type="entry name" value="DJ-1_PfpI"/>
    <property type="match status" value="1"/>
</dbReference>
<dbReference type="PANTHER" id="PTHR48094">
    <property type="entry name" value="PROTEIN/NUCLEIC ACID DEGLYCASE DJ-1-RELATED"/>
    <property type="match status" value="1"/>
</dbReference>
<dbReference type="Gene3D" id="3.40.50.880">
    <property type="match status" value="1"/>
</dbReference>
<dbReference type="GO" id="GO:0019243">
    <property type="term" value="P:methylglyoxal catabolic process to D-lactate via S-lactoyl-glutathione"/>
    <property type="evidence" value="ECO:0007669"/>
    <property type="project" value="TreeGrafter"/>
</dbReference>
<dbReference type="GO" id="GO:0005737">
    <property type="term" value="C:cytoplasm"/>
    <property type="evidence" value="ECO:0007669"/>
    <property type="project" value="TreeGrafter"/>
</dbReference>
<comment type="similarity">
    <text evidence="3">Belongs to the peptidase C56 family. HSP31-like subfamily.</text>
</comment>
<evidence type="ECO:0000313" key="5">
    <source>
        <dbReference type="EMBL" id="ACV57675.1"/>
    </source>
</evidence>
<protein>
    <submittedName>
        <fullName evidence="5">ThiJ/PfpI domain protein</fullName>
    </submittedName>
</protein>
<organism evidence="5 6">
    <name type="scientific">Alicyclobacillus acidocaldarius subsp. acidocaldarius (strain ATCC 27009 / DSM 446 / BCRC 14685 / JCM 5260 / KCTC 1825 / NBRC 15652 / NCIMB 11725 / NRRL B-14509 / 104-IA)</name>
    <name type="common">Bacillus acidocaldarius</name>
    <dbReference type="NCBI Taxonomy" id="521098"/>
    <lineage>
        <taxon>Bacteria</taxon>
        <taxon>Bacillati</taxon>
        <taxon>Bacillota</taxon>
        <taxon>Bacilli</taxon>
        <taxon>Bacillales</taxon>
        <taxon>Alicyclobacillaceae</taxon>
        <taxon>Alicyclobacillus</taxon>
    </lineage>
</organism>
<evidence type="ECO:0000256" key="1">
    <source>
        <dbReference type="ARBA" id="ARBA00023016"/>
    </source>
</evidence>
<keyword evidence="6" id="KW-1185">Reference proteome</keyword>
<gene>
    <name evidence="5" type="ordered locus">Aaci_0627</name>
</gene>
<dbReference type="KEGG" id="aac:Aaci_0627"/>
<feature type="domain" description="DJ-1/PfpI" evidence="4">
    <location>
        <begin position="27"/>
        <end position="217"/>
    </location>
</feature>
<evidence type="ECO:0000313" key="6">
    <source>
        <dbReference type="Proteomes" id="UP000001917"/>
    </source>
</evidence>
<evidence type="ECO:0000259" key="4">
    <source>
        <dbReference type="Pfam" id="PF01965"/>
    </source>
</evidence>
<dbReference type="eggNOG" id="COG0693">
    <property type="taxonomic scope" value="Bacteria"/>
</dbReference>
<evidence type="ECO:0000256" key="2">
    <source>
        <dbReference type="ARBA" id="ARBA00023239"/>
    </source>
</evidence>
<dbReference type="STRING" id="521098.Aaci_0627"/>